<comment type="catalytic activity">
    <reaction evidence="9 10">
        <text>Release of signal peptides from bacterial membrane prolipoproteins. Hydrolyzes -Xaa-Yaa-Zaa-|-(S,diacylglyceryl)Cys-, in which Xaa is hydrophobic (preferably Leu), and Yaa (Ala or Ser) and Zaa (Gly or Ala) have small, neutral side chains.</text>
        <dbReference type="EC" id="3.4.23.36"/>
    </reaction>
</comment>
<dbReference type="NCBIfam" id="TIGR00077">
    <property type="entry name" value="lspA"/>
    <property type="match status" value="1"/>
</dbReference>
<evidence type="ECO:0000256" key="4">
    <source>
        <dbReference type="ARBA" id="ARBA00022692"/>
    </source>
</evidence>
<keyword evidence="13" id="KW-1185">Reference proteome</keyword>
<feature type="transmembrane region" description="Helical" evidence="9">
    <location>
        <begin position="124"/>
        <end position="145"/>
    </location>
</feature>
<keyword evidence="5 9" id="KW-0064">Aspartyl protease</keyword>
<feature type="transmembrane region" description="Helical" evidence="9">
    <location>
        <begin position="62"/>
        <end position="79"/>
    </location>
</feature>
<dbReference type="InterPro" id="IPR001872">
    <property type="entry name" value="Peptidase_A8"/>
</dbReference>
<accession>A0ABU9T9I1</accession>
<comment type="caution">
    <text evidence="12">The sequence shown here is derived from an EMBL/GenBank/DDBJ whole genome shotgun (WGS) entry which is preliminary data.</text>
</comment>
<proteinExistence type="inferred from homology"/>
<dbReference type="PRINTS" id="PR00781">
    <property type="entry name" value="LIPOSIGPTASE"/>
</dbReference>
<dbReference type="RefSeq" id="WP_018688931.1">
    <property type="nucleotide sequence ID" value="NZ_JBBMQO010000008.1"/>
</dbReference>
<comment type="subcellular location">
    <subcellularLocation>
        <location evidence="9">Cell membrane</location>
        <topology evidence="9">Multi-pass membrane protein</topology>
    </subcellularLocation>
</comment>
<evidence type="ECO:0000256" key="1">
    <source>
        <dbReference type="ARBA" id="ARBA00006139"/>
    </source>
</evidence>
<evidence type="ECO:0000313" key="13">
    <source>
        <dbReference type="Proteomes" id="UP001477870"/>
    </source>
</evidence>
<evidence type="ECO:0000256" key="10">
    <source>
        <dbReference type="RuleBase" id="RU000594"/>
    </source>
</evidence>
<evidence type="ECO:0000256" key="9">
    <source>
        <dbReference type="HAMAP-Rule" id="MF_00161"/>
    </source>
</evidence>
<evidence type="ECO:0000256" key="7">
    <source>
        <dbReference type="ARBA" id="ARBA00022989"/>
    </source>
</evidence>
<evidence type="ECO:0000256" key="6">
    <source>
        <dbReference type="ARBA" id="ARBA00022801"/>
    </source>
</evidence>
<dbReference type="HAMAP" id="MF_00161">
    <property type="entry name" value="LspA"/>
    <property type="match status" value="1"/>
</dbReference>
<organism evidence="12 13">
    <name type="scientific">Ahrensia kielensis</name>
    <dbReference type="NCBI Taxonomy" id="76980"/>
    <lineage>
        <taxon>Bacteria</taxon>
        <taxon>Pseudomonadati</taxon>
        <taxon>Pseudomonadota</taxon>
        <taxon>Alphaproteobacteria</taxon>
        <taxon>Hyphomicrobiales</taxon>
        <taxon>Ahrensiaceae</taxon>
        <taxon>Ahrensia</taxon>
    </lineage>
</organism>
<comment type="pathway">
    <text evidence="9">Protein modification; lipoprotein biosynthesis (signal peptide cleavage).</text>
</comment>
<name>A0ABU9T9I1_9HYPH</name>
<feature type="active site" evidence="9">
    <location>
        <position position="133"/>
    </location>
</feature>
<keyword evidence="7 9" id="KW-1133">Transmembrane helix</keyword>
<evidence type="ECO:0000256" key="8">
    <source>
        <dbReference type="ARBA" id="ARBA00023136"/>
    </source>
</evidence>
<comment type="caution">
    <text evidence="9">Lacks conserved residue(s) required for the propagation of feature annotation.</text>
</comment>
<dbReference type="GO" id="GO:0004190">
    <property type="term" value="F:aspartic-type endopeptidase activity"/>
    <property type="evidence" value="ECO:0007669"/>
    <property type="project" value="UniProtKB-EC"/>
</dbReference>
<dbReference type="PROSITE" id="PS00855">
    <property type="entry name" value="SPASE_II"/>
    <property type="match status" value="1"/>
</dbReference>
<keyword evidence="2 9" id="KW-1003">Cell membrane</keyword>
<dbReference type="Proteomes" id="UP001477870">
    <property type="component" value="Unassembled WGS sequence"/>
</dbReference>
<keyword evidence="4 9" id="KW-0812">Transmembrane</keyword>
<keyword evidence="6 9" id="KW-0378">Hydrolase</keyword>
<evidence type="ECO:0000256" key="3">
    <source>
        <dbReference type="ARBA" id="ARBA00022670"/>
    </source>
</evidence>
<comment type="similarity">
    <text evidence="1 9 11">Belongs to the peptidase A8 family.</text>
</comment>
<dbReference type="PANTHER" id="PTHR33695">
    <property type="entry name" value="LIPOPROTEIN SIGNAL PEPTIDASE"/>
    <property type="match status" value="1"/>
</dbReference>
<evidence type="ECO:0000256" key="2">
    <source>
        <dbReference type="ARBA" id="ARBA00022475"/>
    </source>
</evidence>
<dbReference type="PANTHER" id="PTHR33695:SF1">
    <property type="entry name" value="LIPOPROTEIN SIGNAL PEPTIDASE"/>
    <property type="match status" value="1"/>
</dbReference>
<feature type="transmembrane region" description="Helical" evidence="9">
    <location>
        <begin position="91"/>
        <end position="112"/>
    </location>
</feature>
<keyword evidence="8 9" id="KW-0472">Membrane</keyword>
<keyword evidence="3 9" id="KW-0645">Protease</keyword>
<evidence type="ECO:0000256" key="11">
    <source>
        <dbReference type="RuleBase" id="RU004181"/>
    </source>
</evidence>
<evidence type="ECO:0000313" key="12">
    <source>
        <dbReference type="EMBL" id="MEM5502783.1"/>
    </source>
</evidence>
<protein>
    <recommendedName>
        <fullName evidence="9">Lipoprotein signal peptidase</fullName>
        <ecNumber evidence="9">3.4.23.36</ecNumber>
    </recommendedName>
    <alternativeName>
        <fullName evidence="9">Prolipoprotein signal peptidase</fullName>
    </alternativeName>
    <alternativeName>
        <fullName evidence="9">Signal peptidase II</fullName>
        <shortName evidence="9">SPase II</shortName>
    </alternativeName>
</protein>
<feature type="active site" evidence="9">
    <location>
        <position position="115"/>
    </location>
</feature>
<gene>
    <name evidence="9 12" type="primary">lspA</name>
    <name evidence="12" type="ORF">WNY59_14420</name>
</gene>
<dbReference type="EC" id="3.4.23.36" evidence="9"/>
<evidence type="ECO:0000256" key="5">
    <source>
        <dbReference type="ARBA" id="ARBA00022750"/>
    </source>
</evidence>
<sequence length="162" mass="18530">MNKYASGFLIVTLVVVIDQITKYWVEAQMAYQQQIELLPFFSLFRTHNEGIAFSMLRGLGPWPLVLIAVAVVCFVAWLWRSNPSYRWLSHLAFGLIIGGAIGNIIDRVMYGYVVDMFLFYLENWSFAVFNIADVAISVGAGLVILDELITWRKTKMIDRNPE</sequence>
<dbReference type="EMBL" id="JBBMQO010000008">
    <property type="protein sequence ID" value="MEM5502783.1"/>
    <property type="molecule type" value="Genomic_DNA"/>
</dbReference>
<dbReference type="Pfam" id="PF01252">
    <property type="entry name" value="Peptidase_A8"/>
    <property type="match status" value="1"/>
</dbReference>
<reference evidence="12 13" key="1">
    <citation type="submission" date="2024-03" db="EMBL/GenBank/DDBJ databases">
        <title>Community enrichment and isolation of bacterial strains for fucoidan degradation.</title>
        <authorList>
            <person name="Sichert A."/>
        </authorList>
    </citation>
    <scope>NUCLEOTIDE SEQUENCE [LARGE SCALE GENOMIC DNA]</scope>
    <source>
        <strain evidence="12 13">AS62</strain>
    </source>
</reference>
<comment type="function">
    <text evidence="9 10">This protein specifically catalyzes the removal of signal peptides from prolipoproteins.</text>
</comment>